<reference evidence="2" key="1">
    <citation type="submission" date="2021-08" db="EMBL/GenBank/DDBJ databases">
        <title>WGS assembly of Ceratopteris richardii.</title>
        <authorList>
            <person name="Marchant D.B."/>
            <person name="Chen G."/>
            <person name="Jenkins J."/>
            <person name="Shu S."/>
            <person name="Leebens-Mack J."/>
            <person name="Grimwood J."/>
            <person name="Schmutz J."/>
            <person name="Soltis P."/>
            <person name="Soltis D."/>
            <person name="Chen Z.-H."/>
        </authorList>
    </citation>
    <scope>NUCLEOTIDE SEQUENCE</scope>
    <source>
        <strain evidence="2">Whitten #5841</strain>
        <tissue evidence="2">Leaf</tissue>
    </source>
</reference>
<name>A0A8T2QHD0_CERRI</name>
<dbReference type="OrthoDB" id="546249at2759"/>
<feature type="compositionally biased region" description="Basic and acidic residues" evidence="1">
    <location>
        <begin position="9"/>
        <end position="20"/>
    </location>
</feature>
<dbReference type="EMBL" id="CM035439">
    <property type="protein sequence ID" value="KAH7283537.1"/>
    <property type="molecule type" value="Genomic_DNA"/>
</dbReference>
<dbReference type="PANTHER" id="PTHR14187">
    <property type="entry name" value="ALPHA KINASE/ELONGATION FACTOR 2 KINASE"/>
    <property type="match status" value="1"/>
</dbReference>
<organism evidence="2 3">
    <name type="scientific">Ceratopteris richardii</name>
    <name type="common">Triangle waterfern</name>
    <dbReference type="NCBI Taxonomy" id="49495"/>
    <lineage>
        <taxon>Eukaryota</taxon>
        <taxon>Viridiplantae</taxon>
        <taxon>Streptophyta</taxon>
        <taxon>Embryophyta</taxon>
        <taxon>Tracheophyta</taxon>
        <taxon>Polypodiopsida</taxon>
        <taxon>Polypodiidae</taxon>
        <taxon>Polypodiales</taxon>
        <taxon>Pteridineae</taxon>
        <taxon>Pteridaceae</taxon>
        <taxon>Parkerioideae</taxon>
        <taxon>Ceratopteris</taxon>
    </lineage>
</organism>
<feature type="region of interest" description="Disordered" evidence="1">
    <location>
        <begin position="1"/>
        <end position="99"/>
    </location>
</feature>
<evidence type="ECO:0000256" key="1">
    <source>
        <dbReference type="SAM" id="MobiDB-lite"/>
    </source>
</evidence>
<dbReference type="InterPro" id="IPR043129">
    <property type="entry name" value="ATPase_NBD"/>
</dbReference>
<sequence>MGCVSSCLRPEDQSGNHPADDNAYPRPSANQRNAPEERRNSPGQSVDQSSAPDESRDLPVPFSNQPFEAYEPRNAHEQFASQPSGTYKQTNPPDTSESSDIVVSVDFGTTYSGFAYARASVTPPEININCEWPGADSARAISYCKKQTSLLYLRSSGAKGSFELKEWGWSAFLAYDEIMQDLVGKGMKGGASTSPDQRPYDMLNPTEGKEAFFASKFKLYLAPETAPGSPLPSLPPDLTVERLVVDYLRSVTDYAVQELSRLFQKKLTKGNIQWCLTVPAIWDERAKQLMRSYAEMAGMIQGTDCPTGVSASPRPLYIILEPEAASAFCQDGGRLNINLTTKDRVLVADVGGGTIDLVVHEVTECRPGAGALKVKDVVPSYGALGGGSFVDINFFNLVEKKVPCYLDFCREYPALPLQLFQWWQKVKLVFDGSRDFSVDFGLVNSGLYKAWMEYDRERHTHREEREYWNLRFDFHDFKHVFDTEVVKVIDLIAEKIDMVQVLMVVGGFAASPYLKRRIYEHFEGRRQRIVVPEDPGRAICEGGVWLYLNRSFIQSRISRKTYGVSTLRHWNEGDPENLAYKENDGRRMCRDVFSAFVRAGDQVNLGESEERYVSPSNSNDRFLIVEIYSSSATDPLYTTDRDVRLEGSFQVDISEGMELGTGRLLKLSMVWGDSLISVTAIPKNFGDHGRQKAGLEVRFERD</sequence>
<dbReference type="CDD" id="cd10229">
    <property type="entry name" value="ASKHA_NBD_HSP70_HSPA12"/>
    <property type="match status" value="1"/>
</dbReference>
<evidence type="ECO:0000313" key="2">
    <source>
        <dbReference type="EMBL" id="KAH7283537.1"/>
    </source>
</evidence>
<accession>A0A8T2QHD0</accession>
<dbReference type="SUPFAM" id="SSF53067">
    <property type="entry name" value="Actin-like ATPase domain"/>
    <property type="match status" value="2"/>
</dbReference>
<dbReference type="AlphaFoldDB" id="A0A8T2QHD0"/>
<proteinExistence type="predicted"/>
<evidence type="ECO:0000313" key="3">
    <source>
        <dbReference type="Proteomes" id="UP000825935"/>
    </source>
</evidence>
<feature type="compositionally biased region" description="Polar residues" evidence="1">
    <location>
        <begin position="41"/>
        <end position="52"/>
    </location>
</feature>
<dbReference type="Gene3D" id="3.30.420.40">
    <property type="match status" value="1"/>
</dbReference>
<dbReference type="Proteomes" id="UP000825935">
    <property type="component" value="Chromosome 34"/>
</dbReference>
<dbReference type="PANTHER" id="PTHR14187:SF5">
    <property type="entry name" value="HEAT SHOCK 70 KDA PROTEIN 12A"/>
    <property type="match status" value="1"/>
</dbReference>
<comment type="caution">
    <text evidence="2">The sequence shown here is derived from an EMBL/GenBank/DDBJ whole genome shotgun (WGS) entry which is preliminary data.</text>
</comment>
<gene>
    <name evidence="2" type="ORF">KP509_34G012100</name>
</gene>
<protein>
    <submittedName>
        <fullName evidence="2">Uncharacterized protein</fullName>
    </submittedName>
</protein>
<feature type="compositionally biased region" description="Polar residues" evidence="1">
    <location>
        <begin position="79"/>
        <end position="99"/>
    </location>
</feature>
<keyword evidence="3" id="KW-1185">Reference proteome</keyword>